<dbReference type="Gene3D" id="3.40.50.300">
    <property type="entry name" value="P-loop containing nucleotide triphosphate hydrolases"/>
    <property type="match status" value="1"/>
</dbReference>
<dbReference type="AlphaFoldDB" id="A0A6A6AW29"/>
<feature type="non-terminal residue" evidence="3">
    <location>
        <position position="1"/>
    </location>
</feature>
<accession>A0A6A6AW29</accession>
<dbReference type="Proteomes" id="UP000799438">
    <property type="component" value="Unassembled WGS sequence"/>
</dbReference>
<evidence type="ECO:0000259" key="2">
    <source>
        <dbReference type="PROSITE" id="PS50837"/>
    </source>
</evidence>
<dbReference type="PANTHER" id="PTHR10039:SF16">
    <property type="entry name" value="GPI INOSITOL-DEACYLASE"/>
    <property type="match status" value="1"/>
</dbReference>
<gene>
    <name evidence="3" type="ORF">K452DRAFT_209080</name>
</gene>
<protein>
    <recommendedName>
        <fullName evidence="2">NACHT domain-containing protein</fullName>
    </recommendedName>
</protein>
<sequence length="379" mass="42929">KILDWICPSDFNTVQEDTLEKRWPGTGTWLLESEDFQAWFSSQSTSLLWCNGPPGAGKSVLSSIVVDKVRKRRTESSTDTASVGLAFAYFRYDKVDSQRPENVIAALTRKLASQLEKLPEDVVGLYETCYQNAQIPSLEQYSESFFSIAGQFLETFVVIDALDECNDKSRYFIFAFMEEVTQRLPTAKIFLTSRPEDSIRETLNTFQVPTTAIKAAGSKTDIATYAREKLDLLTRAPQYGEGARTQRLEIQGAATKDKILDALLKRNDGTFLWVELQLESLCRQKSDKEILKALKTLPIGLNETYARLLQQVAAQPTPLRDLAWRCLVWVLYARKQLRLDEFRDAVLTQDGCVSREQFQNTKEKYPLSALVDICGGLLV</sequence>
<organism evidence="3 4">
    <name type="scientific">Aplosporella prunicola CBS 121167</name>
    <dbReference type="NCBI Taxonomy" id="1176127"/>
    <lineage>
        <taxon>Eukaryota</taxon>
        <taxon>Fungi</taxon>
        <taxon>Dikarya</taxon>
        <taxon>Ascomycota</taxon>
        <taxon>Pezizomycotina</taxon>
        <taxon>Dothideomycetes</taxon>
        <taxon>Dothideomycetes incertae sedis</taxon>
        <taxon>Botryosphaeriales</taxon>
        <taxon>Aplosporellaceae</taxon>
        <taxon>Aplosporella</taxon>
    </lineage>
</organism>
<keyword evidence="4" id="KW-1185">Reference proteome</keyword>
<evidence type="ECO:0000256" key="1">
    <source>
        <dbReference type="ARBA" id="ARBA00022737"/>
    </source>
</evidence>
<feature type="domain" description="NACHT" evidence="2">
    <location>
        <begin position="46"/>
        <end position="195"/>
    </location>
</feature>
<dbReference type="InterPro" id="IPR056884">
    <property type="entry name" value="NPHP3-like_N"/>
</dbReference>
<dbReference type="Pfam" id="PF24883">
    <property type="entry name" value="NPHP3_N"/>
    <property type="match status" value="1"/>
</dbReference>
<dbReference type="GeneID" id="54293640"/>
<dbReference type="EMBL" id="ML995550">
    <property type="protein sequence ID" value="KAF2135816.1"/>
    <property type="molecule type" value="Genomic_DNA"/>
</dbReference>
<evidence type="ECO:0000313" key="3">
    <source>
        <dbReference type="EMBL" id="KAF2135816.1"/>
    </source>
</evidence>
<dbReference type="InterPro" id="IPR007111">
    <property type="entry name" value="NACHT_NTPase"/>
</dbReference>
<reference evidence="3" key="1">
    <citation type="journal article" date="2020" name="Stud. Mycol.">
        <title>101 Dothideomycetes genomes: a test case for predicting lifestyles and emergence of pathogens.</title>
        <authorList>
            <person name="Haridas S."/>
            <person name="Albert R."/>
            <person name="Binder M."/>
            <person name="Bloem J."/>
            <person name="Labutti K."/>
            <person name="Salamov A."/>
            <person name="Andreopoulos B."/>
            <person name="Baker S."/>
            <person name="Barry K."/>
            <person name="Bills G."/>
            <person name="Bluhm B."/>
            <person name="Cannon C."/>
            <person name="Castanera R."/>
            <person name="Culley D."/>
            <person name="Daum C."/>
            <person name="Ezra D."/>
            <person name="Gonzalez J."/>
            <person name="Henrissat B."/>
            <person name="Kuo A."/>
            <person name="Liang C."/>
            <person name="Lipzen A."/>
            <person name="Lutzoni F."/>
            <person name="Magnuson J."/>
            <person name="Mondo S."/>
            <person name="Nolan M."/>
            <person name="Ohm R."/>
            <person name="Pangilinan J."/>
            <person name="Park H.-J."/>
            <person name="Ramirez L."/>
            <person name="Alfaro M."/>
            <person name="Sun H."/>
            <person name="Tritt A."/>
            <person name="Yoshinaga Y."/>
            <person name="Zwiers L.-H."/>
            <person name="Turgeon B."/>
            <person name="Goodwin S."/>
            <person name="Spatafora J."/>
            <person name="Crous P."/>
            <person name="Grigoriev I."/>
        </authorList>
    </citation>
    <scope>NUCLEOTIDE SEQUENCE</scope>
    <source>
        <strain evidence="3">CBS 121167</strain>
    </source>
</reference>
<dbReference type="RefSeq" id="XP_033391534.1">
    <property type="nucleotide sequence ID" value="XM_033536144.1"/>
</dbReference>
<dbReference type="PANTHER" id="PTHR10039">
    <property type="entry name" value="AMELOGENIN"/>
    <property type="match status" value="1"/>
</dbReference>
<dbReference type="PROSITE" id="PS50837">
    <property type="entry name" value="NACHT"/>
    <property type="match status" value="1"/>
</dbReference>
<feature type="non-terminal residue" evidence="3">
    <location>
        <position position="379"/>
    </location>
</feature>
<proteinExistence type="predicted"/>
<keyword evidence="1" id="KW-0677">Repeat</keyword>
<dbReference type="OrthoDB" id="4772757at2759"/>
<dbReference type="InterPro" id="IPR027417">
    <property type="entry name" value="P-loop_NTPase"/>
</dbReference>
<name>A0A6A6AW29_9PEZI</name>
<evidence type="ECO:0000313" key="4">
    <source>
        <dbReference type="Proteomes" id="UP000799438"/>
    </source>
</evidence>